<name>A0A5Q0QEE7_9SPHI</name>
<gene>
    <name evidence="4" type="ORF">GFH32_15540</name>
</gene>
<evidence type="ECO:0000256" key="2">
    <source>
        <dbReference type="ARBA" id="ARBA00023315"/>
    </source>
</evidence>
<keyword evidence="5" id="KW-1185">Reference proteome</keyword>
<dbReference type="CDD" id="cd04301">
    <property type="entry name" value="NAT_SF"/>
    <property type="match status" value="1"/>
</dbReference>
<dbReference type="PANTHER" id="PTHR43420">
    <property type="entry name" value="ACETYLTRANSFERASE"/>
    <property type="match status" value="1"/>
</dbReference>
<dbReference type="Pfam" id="PF00583">
    <property type="entry name" value="Acetyltransf_1"/>
    <property type="match status" value="1"/>
</dbReference>
<keyword evidence="2" id="KW-0012">Acyltransferase</keyword>
<evidence type="ECO:0000313" key="5">
    <source>
        <dbReference type="Proteomes" id="UP000326921"/>
    </source>
</evidence>
<protein>
    <submittedName>
        <fullName evidence="4">GNAT family N-acetyltransferase</fullName>
    </submittedName>
</protein>
<organism evidence="4 5">
    <name type="scientific">Sphingobacterium zhuxiongii</name>
    <dbReference type="NCBI Taxonomy" id="2662364"/>
    <lineage>
        <taxon>Bacteria</taxon>
        <taxon>Pseudomonadati</taxon>
        <taxon>Bacteroidota</taxon>
        <taxon>Sphingobacteriia</taxon>
        <taxon>Sphingobacteriales</taxon>
        <taxon>Sphingobacteriaceae</taxon>
        <taxon>Sphingobacterium</taxon>
    </lineage>
</organism>
<dbReference type="PROSITE" id="PS51186">
    <property type="entry name" value="GNAT"/>
    <property type="match status" value="1"/>
</dbReference>
<proteinExistence type="predicted"/>
<dbReference type="RefSeq" id="WP_153512471.1">
    <property type="nucleotide sequence ID" value="NZ_CP045652.1"/>
</dbReference>
<dbReference type="SUPFAM" id="SSF55729">
    <property type="entry name" value="Acyl-CoA N-acyltransferases (Nat)"/>
    <property type="match status" value="1"/>
</dbReference>
<dbReference type="InterPro" id="IPR016181">
    <property type="entry name" value="Acyl_CoA_acyltransferase"/>
</dbReference>
<reference evidence="4 5" key="1">
    <citation type="submission" date="2019-10" db="EMBL/GenBank/DDBJ databases">
        <authorList>
            <person name="Dong K."/>
        </authorList>
    </citation>
    <scope>NUCLEOTIDE SEQUENCE [LARGE SCALE GENOMIC DNA]</scope>
    <source>
        <strain evidence="5">dk4302</strain>
    </source>
</reference>
<dbReference type="AlphaFoldDB" id="A0A5Q0QEE7"/>
<dbReference type="GO" id="GO:0016747">
    <property type="term" value="F:acyltransferase activity, transferring groups other than amino-acyl groups"/>
    <property type="evidence" value="ECO:0007669"/>
    <property type="project" value="InterPro"/>
</dbReference>
<keyword evidence="1 4" id="KW-0808">Transferase</keyword>
<dbReference type="InterPro" id="IPR000182">
    <property type="entry name" value="GNAT_dom"/>
</dbReference>
<evidence type="ECO:0000313" key="4">
    <source>
        <dbReference type="EMBL" id="QGA27644.1"/>
    </source>
</evidence>
<dbReference type="KEGG" id="sphe:GFH32_15540"/>
<accession>A0A5Q0QEE7</accession>
<evidence type="ECO:0000256" key="1">
    <source>
        <dbReference type="ARBA" id="ARBA00022679"/>
    </source>
</evidence>
<dbReference type="EMBL" id="CP045652">
    <property type="protein sequence ID" value="QGA27644.1"/>
    <property type="molecule type" value="Genomic_DNA"/>
</dbReference>
<sequence>MIIKATLKELDDLVGLFDAYRVFYKKESALALGREFLKARLERNESHIFIAYRASVPAGFTQLYPKYSSARLVQNWILNDLYVAEDFRRLGIGEQLIEEAMQFAKQQGADFVQLETQVENLTAQALYDKVGFELQKPDQEFLLFKKLT</sequence>
<dbReference type="Gene3D" id="3.40.630.30">
    <property type="match status" value="1"/>
</dbReference>
<dbReference type="Proteomes" id="UP000326921">
    <property type="component" value="Chromosome"/>
</dbReference>
<dbReference type="InterPro" id="IPR050680">
    <property type="entry name" value="YpeA/RimI_acetyltransf"/>
</dbReference>
<evidence type="ECO:0000259" key="3">
    <source>
        <dbReference type="PROSITE" id="PS51186"/>
    </source>
</evidence>
<feature type="domain" description="N-acetyltransferase" evidence="3">
    <location>
        <begin position="1"/>
        <end position="148"/>
    </location>
</feature>